<dbReference type="Proteomes" id="UP000037397">
    <property type="component" value="Unassembled WGS sequence"/>
</dbReference>
<reference evidence="2" key="1">
    <citation type="submission" date="2015-03" db="EMBL/GenBank/DDBJ databases">
        <title>Luteipulveratus halotolerans sp. nov., a novel actinobacterium (Dermacoccaceae) from Sarawak, Malaysia.</title>
        <authorList>
            <person name="Juboi H."/>
            <person name="Basik A."/>
            <person name="Shamsul S.S."/>
            <person name="Arnold P."/>
            <person name="Schmitt E.K."/>
            <person name="Sanglier J.-J."/>
            <person name="Yeo T."/>
        </authorList>
    </citation>
    <scope>NUCLEOTIDE SEQUENCE [LARGE SCALE GENOMIC DNA]</scope>
    <source>
        <strain evidence="2">C296001</strain>
    </source>
</reference>
<gene>
    <name evidence="1" type="ORF">VV01_01225</name>
</gene>
<organism evidence="1 2">
    <name type="scientific">Luteipulveratus halotolerans</name>
    <dbReference type="NCBI Taxonomy" id="1631356"/>
    <lineage>
        <taxon>Bacteria</taxon>
        <taxon>Bacillati</taxon>
        <taxon>Actinomycetota</taxon>
        <taxon>Actinomycetes</taxon>
        <taxon>Micrococcales</taxon>
        <taxon>Dermacoccaceae</taxon>
        <taxon>Luteipulveratus</taxon>
    </lineage>
</organism>
<evidence type="ECO:0000313" key="1">
    <source>
        <dbReference type="EMBL" id="KNX36081.1"/>
    </source>
</evidence>
<proteinExistence type="predicted"/>
<sequence>MKVIDRDDLNRHFEALLNDTDRDESLYVHLETGALQSRRDDLRPSRAEWALLAREDLGERWGWGWGAEWDDLPMAKRREEIAIVRSEIERSPDGEYQRICDAREFD</sequence>
<comment type="caution">
    <text evidence="1">The sequence shown here is derived from an EMBL/GenBank/DDBJ whole genome shotgun (WGS) entry which is preliminary data.</text>
</comment>
<accession>A0A0L6CDY4</accession>
<name>A0A0L6CDY4_9MICO</name>
<protein>
    <submittedName>
        <fullName evidence="1">Uncharacterized protein</fullName>
    </submittedName>
</protein>
<dbReference type="AlphaFoldDB" id="A0A0L6CDY4"/>
<dbReference type="EMBL" id="LAIR01000002">
    <property type="protein sequence ID" value="KNX36081.1"/>
    <property type="molecule type" value="Genomic_DNA"/>
</dbReference>
<keyword evidence="2" id="KW-1185">Reference proteome</keyword>
<dbReference type="RefSeq" id="WP_050668290.1">
    <property type="nucleotide sequence ID" value="NZ_LAIR01000002.1"/>
</dbReference>
<evidence type="ECO:0000313" key="2">
    <source>
        <dbReference type="Proteomes" id="UP000037397"/>
    </source>
</evidence>